<reference evidence="1 2" key="1">
    <citation type="journal article" date="2020" name="Genome Biol. Evol.">
        <title>A new high-quality draft genome assembly of the Chinese cordyceps Ophiocordyceps sinensis.</title>
        <authorList>
            <person name="Shu R."/>
            <person name="Zhang J."/>
            <person name="Meng Q."/>
            <person name="Zhang H."/>
            <person name="Zhou G."/>
            <person name="Li M."/>
            <person name="Wu P."/>
            <person name="Zhao Y."/>
            <person name="Chen C."/>
            <person name="Qin Q."/>
        </authorList>
    </citation>
    <scope>NUCLEOTIDE SEQUENCE [LARGE SCALE GENOMIC DNA]</scope>
    <source>
        <strain evidence="1 2">IOZ07</strain>
    </source>
</reference>
<dbReference type="Proteomes" id="UP000557566">
    <property type="component" value="Unassembled WGS sequence"/>
</dbReference>
<gene>
    <name evidence="1" type="ORF">G6O67_007185</name>
</gene>
<evidence type="ECO:0008006" key="3">
    <source>
        <dbReference type="Google" id="ProtNLM"/>
    </source>
</evidence>
<dbReference type="OrthoDB" id="5426604at2759"/>
<protein>
    <recommendedName>
        <fullName evidence="3">Serine proteinase</fullName>
    </recommendedName>
</protein>
<organism evidence="1 2">
    <name type="scientific">Ophiocordyceps sinensis</name>
    <dbReference type="NCBI Taxonomy" id="72228"/>
    <lineage>
        <taxon>Eukaryota</taxon>
        <taxon>Fungi</taxon>
        <taxon>Dikarya</taxon>
        <taxon>Ascomycota</taxon>
        <taxon>Pezizomycotina</taxon>
        <taxon>Sordariomycetes</taxon>
        <taxon>Hypocreomycetidae</taxon>
        <taxon>Hypocreales</taxon>
        <taxon>Ophiocordycipitaceae</taxon>
        <taxon>Ophiocordyceps</taxon>
    </lineage>
</organism>
<name>A0A8H4LTM6_9HYPO</name>
<keyword evidence="2" id="KW-1185">Reference proteome</keyword>
<evidence type="ECO:0000313" key="2">
    <source>
        <dbReference type="Proteomes" id="UP000557566"/>
    </source>
</evidence>
<dbReference type="Gene3D" id="2.120.10.70">
    <property type="entry name" value="Fucose-specific lectin"/>
    <property type="match status" value="1"/>
</dbReference>
<evidence type="ECO:0000313" key="1">
    <source>
        <dbReference type="EMBL" id="KAF4505213.1"/>
    </source>
</evidence>
<dbReference type="SUPFAM" id="SSF89372">
    <property type="entry name" value="Fucose-specific lectin"/>
    <property type="match status" value="1"/>
</dbReference>
<accession>A0A8H4LTM6</accession>
<dbReference type="EMBL" id="JAAVMX010000008">
    <property type="protein sequence ID" value="KAF4505213.1"/>
    <property type="molecule type" value="Genomic_DNA"/>
</dbReference>
<sequence length="288" mass="30092">MPGATCNVNAAAPQDASINVYFNTSSNTLGLQLRSPQASTGDVTLSWVPGQTAQQGFIVNPSHLASASFLGTNLVFGLTTIPPVSGKTSTQTNVSMLSPVYTPLASTDVGNGALAASYSPDAAWVYYLTGTDADSLQIQEVVLGDSTPHQYNDVLRILPGSSLAAYYNPASKSRFVIYQADSDSLLREYTVDGGDNPIANSTDASAKTALAVVLASGVTYVYYTHGSVLRRVARAESPEWGPSADVADAFPVAADSQITAVVSGGYVHVFYVAENDSQGGLVHVKDLL</sequence>
<dbReference type="AlphaFoldDB" id="A0A8H4LTM6"/>
<proteinExistence type="predicted"/>
<comment type="caution">
    <text evidence="1">The sequence shown here is derived from an EMBL/GenBank/DDBJ whole genome shotgun (WGS) entry which is preliminary data.</text>
</comment>